<evidence type="ECO:0000256" key="1">
    <source>
        <dbReference type="PROSITE-ProRule" id="PRU00169"/>
    </source>
</evidence>
<sequence length="375" mass="43024">MNWRILVIDDEQNIRSAFIALLSPPKQSWQALGNKLFEVPDIWEETPLDVITSSQGQEGLQLVETACDQDHPFFLIFIDMRMPPGWDGLKTAQEILKIDPDVNIVLITAYADNKPDSFAEELGVADKLFYIKKPFEPAEIKYFVSGLVAAGKREHDLKQTLCEQDDLVESLSSRQQDTLKRCDLVEKVNLQLQQTNQYLESLASIDELTGIYNRRYLLEQMQKEWARSRRYQYPIALILFDVDHFKLFNDHYGHQTGDQVLRLMAQTSQSILRDSDIMGRYGGEEFLIMLPETSVFNAALVAEKIRALVEKLEFTQEGDKLRIAVSLGVAGRKKETRETMESVIQRVDQAMYQAKHAGRNQVYICRQKSPSNLAN</sequence>
<feature type="domain" description="GGDEF" evidence="3">
    <location>
        <begin position="233"/>
        <end position="367"/>
    </location>
</feature>
<dbReference type="InterPro" id="IPR001789">
    <property type="entry name" value="Sig_transdc_resp-reg_receiver"/>
</dbReference>
<dbReference type="NCBIfam" id="TIGR00254">
    <property type="entry name" value="GGDEF"/>
    <property type="match status" value="1"/>
</dbReference>
<dbReference type="SUPFAM" id="SSF52172">
    <property type="entry name" value="CheY-like"/>
    <property type="match status" value="1"/>
</dbReference>
<name>A0A2A4T4K6_9DELT</name>
<dbReference type="CDD" id="cd01949">
    <property type="entry name" value="GGDEF"/>
    <property type="match status" value="1"/>
</dbReference>
<reference evidence="5" key="1">
    <citation type="submission" date="2017-08" db="EMBL/GenBank/DDBJ databases">
        <title>A dynamic microbial community with high functional redundancy inhabits the cold, oxic subseafloor aquifer.</title>
        <authorList>
            <person name="Tully B.J."/>
            <person name="Wheat C.G."/>
            <person name="Glazer B.T."/>
            <person name="Huber J.A."/>
        </authorList>
    </citation>
    <scope>NUCLEOTIDE SEQUENCE [LARGE SCALE GENOMIC DNA]</scope>
</reference>
<organism evidence="4 5">
    <name type="scientific">SAR324 cluster bacterium</name>
    <dbReference type="NCBI Taxonomy" id="2024889"/>
    <lineage>
        <taxon>Bacteria</taxon>
        <taxon>Deltaproteobacteria</taxon>
        <taxon>SAR324 cluster</taxon>
    </lineage>
</organism>
<gene>
    <name evidence="4" type="ORF">COB67_06650</name>
</gene>
<dbReference type="InterPro" id="IPR029787">
    <property type="entry name" value="Nucleotide_cyclase"/>
</dbReference>
<dbReference type="EMBL" id="NVSR01000036">
    <property type="protein sequence ID" value="PCI28324.1"/>
    <property type="molecule type" value="Genomic_DNA"/>
</dbReference>
<dbReference type="SMART" id="SM00448">
    <property type="entry name" value="REC"/>
    <property type="match status" value="1"/>
</dbReference>
<dbReference type="Gene3D" id="3.40.50.2300">
    <property type="match status" value="1"/>
</dbReference>
<dbReference type="PANTHER" id="PTHR45138:SF9">
    <property type="entry name" value="DIGUANYLATE CYCLASE DGCM-RELATED"/>
    <property type="match status" value="1"/>
</dbReference>
<dbReference type="InterPro" id="IPR000160">
    <property type="entry name" value="GGDEF_dom"/>
</dbReference>
<dbReference type="AlphaFoldDB" id="A0A2A4T4K6"/>
<protein>
    <recommendedName>
        <fullName evidence="6">Diguanylate cyclase response regulator</fullName>
    </recommendedName>
</protein>
<dbReference type="InterPro" id="IPR050469">
    <property type="entry name" value="Diguanylate_Cyclase"/>
</dbReference>
<keyword evidence="1" id="KW-0597">Phosphoprotein</keyword>
<dbReference type="GO" id="GO:0000160">
    <property type="term" value="P:phosphorelay signal transduction system"/>
    <property type="evidence" value="ECO:0007669"/>
    <property type="project" value="InterPro"/>
</dbReference>
<dbReference type="GO" id="GO:0052621">
    <property type="term" value="F:diguanylate cyclase activity"/>
    <property type="evidence" value="ECO:0007669"/>
    <property type="project" value="TreeGrafter"/>
</dbReference>
<dbReference type="PANTHER" id="PTHR45138">
    <property type="entry name" value="REGULATORY COMPONENTS OF SENSORY TRANSDUCTION SYSTEM"/>
    <property type="match status" value="1"/>
</dbReference>
<feature type="domain" description="Response regulatory" evidence="2">
    <location>
        <begin position="4"/>
        <end position="148"/>
    </location>
</feature>
<dbReference type="SUPFAM" id="SSF55073">
    <property type="entry name" value="Nucleotide cyclase"/>
    <property type="match status" value="1"/>
</dbReference>
<feature type="modified residue" description="4-aspartylphosphate" evidence="1">
    <location>
        <position position="79"/>
    </location>
</feature>
<evidence type="ECO:0008006" key="6">
    <source>
        <dbReference type="Google" id="ProtNLM"/>
    </source>
</evidence>
<dbReference type="FunFam" id="3.30.70.270:FF:000001">
    <property type="entry name" value="Diguanylate cyclase domain protein"/>
    <property type="match status" value="1"/>
</dbReference>
<evidence type="ECO:0000313" key="4">
    <source>
        <dbReference type="EMBL" id="PCI28324.1"/>
    </source>
</evidence>
<evidence type="ECO:0000259" key="3">
    <source>
        <dbReference type="PROSITE" id="PS50887"/>
    </source>
</evidence>
<dbReference type="PROSITE" id="PS50887">
    <property type="entry name" value="GGDEF"/>
    <property type="match status" value="1"/>
</dbReference>
<dbReference type="PROSITE" id="PS50110">
    <property type="entry name" value="RESPONSE_REGULATORY"/>
    <property type="match status" value="1"/>
</dbReference>
<dbReference type="Pfam" id="PF00990">
    <property type="entry name" value="GGDEF"/>
    <property type="match status" value="1"/>
</dbReference>
<dbReference type="InterPro" id="IPR043128">
    <property type="entry name" value="Rev_trsase/Diguanyl_cyclase"/>
</dbReference>
<evidence type="ECO:0000313" key="5">
    <source>
        <dbReference type="Proteomes" id="UP000218113"/>
    </source>
</evidence>
<dbReference type="Proteomes" id="UP000218113">
    <property type="component" value="Unassembled WGS sequence"/>
</dbReference>
<evidence type="ECO:0000259" key="2">
    <source>
        <dbReference type="PROSITE" id="PS50110"/>
    </source>
</evidence>
<comment type="caution">
    <text evidence="4">The sequence shown here is derived from an EMBL/GenBank/DDBJ whole genome shotgun (WGS) entry which is preliminary data.</text>
</comment>
<dbReference type="Pfam" id="PF00072">
    <property type="entry name" value="Response_reg"/>
    <property type="match status" value="1"/>
</dbReference>
<dbReference type="InterPro" id="IPR011006">
    <property type="entry name" value="CheY-like_superfamily"/>
</dbReference>
<dbReference type="SMART" id="SM00267">
    <property type="entry name" value="GGDEF"/>
    <property type="match status" value="1"/>
</dbReference>
<accession>A0A2A4T4K6</accession>
<proteinExistence type="predicted"/>
<dbReference type="Gene3D" id="3.30.70.270">
    <property type="match status" value="1"/>
</dbReference>